<dbReference type="Proteomes" id="UP000298327">
    <property type="component" value="Unassembled WGS sequence"/>
</dbReference>
<dbReference type="AlphaFoldDB" id="A0A4Y9XPH4"/>
<evidence type="ECO:0000313" key="1">
    <source>
        <dbReference type="EMBL" id="TFY51257.1"/>
    </source>
</evidence>
<name>A0A4Y9XPH4_9AGAM</name>
<sequence length="140" mass="14745">MALPLPSASDPVPPNAISAIRFLTSFLHGLEPLETLPNGTVRPVQPLKAPRPSKAIIPYAHLATMLNLGDPHAMVVAVTGCLHPDQGPNAAIVISSNSGGRSTVDPSSGEMSFNLITLLSADIVPHNRQQASFFDTSDYP</sequence>
<gene>
    <name evidence="1" type="ORF">EVG20_g11084</name>
</gene>
<evidence type="ECO:0000313" key="2">
    <source>
        <dbReference type="Proteomes" id="UP000298327"/>
    </source>
</evidence>
<proteinExistence type="predicted"/>
<dbReference type="EMBL" id="SEOQ01001567">
    <property type="protein sequence ID" value="TFY51257.1"/>
    <property type="molecule type" value="Genomic_DNA"/>
</dbReference>
<keyword evidence="2" id="KW-1185">Reference proteome</keyword>
<accession>A0A4Y9XPH4</accession>
<dbReference type="OrthoDB" id="10368536at2759"/>
<comment type="caution">
    <text evidence="1">The sequence shown here is derived from an EMBL/GenBank/DDBJ whole genome shotgun (WGS) entry which is preliminary data.</text>
</comment>
<organism evidence="1 2">
    <name type="scientific">Dentipellis fragilis</name>
    <dbReference type="NCBI Taxonomy" id="205917"/>
    <lineage>
        <taxon>Eukaryota</taxon>
        <taxon>Fungi</taxon>
        <taxon>Dikarya</taxon>
        <taxon>Basidiomycota</taxon>
        <taxon>Agaricomycotina</taxon>
        <taxon>Agaricomycetes</taxon>
        <taxon>Russulales</taxon>
        <taxon>Hericiaceae</taxon>
        <taxon>Dentipellis</taxon>
    </lineage>
</organism>
<protein>
    <submittedName>
        <fullName evidence="1">Uncharacterized protein</fullName>
    </submittedName>
</protein>
<reference evidence="1 2" key="1">
    <citation type="submission" date="2019-02" db="EMBL/GenBank/DDBJ databases">
        <title>Genome sequencing of the rare red list fungi Dentipellis fragilis.</title>
        <authorList>
            <person name="Buettner E."/>
            <person name="Kellner H."/>
        </authorList>
    </citation>
    <scope>NUCLEOTIDE SEQUENCE [LARGE SCALE GENOMIC DNA]</scope>
    <source>
        <strain evidence="1 2">DSM 105465</strain>
    </source>
</reference>